<protein>
    <recommendedName>
        <fullName evidence="8">Alpha-L-arabinofuranosidase</fullName>
        <ecNumber evidence="8">3.2.1.55</ecNumber>
    </recommendedName>
</protein>
<evidence type="ECO:0000256" key="8">
    <source>
        <dbReference type="RuleBase" id="RU368117"/>
    </source>
</evidence>
<sequence length="362" mass="40511">CVLGTPNPTPPTSSHISLPTAFNWRSTDALIGPKDDGTGIQGIKDPSVVFYDGVWHVFASTASEANGYSIVYMNFTDWSEAGNASFFYLNQAPFGTGYRAAPEIFYFTPQKLWYLIYQNNNSAYSTSTNISDPSLWTTPRTFYPSEPETVQENIGAGYWVDMWVICDDENCHLFSSDDNGHLYRSQTPKTSFPHNMTEPVIAMEDPNRLNLFEASNAYKYGDGQYLLLVECIGSDGHRFFRSWTMSDIAGPYTPLADTEADPFARSNNVVFNDDGTPWTVDISHGEMIRASHDENLLINPHNLQYLYQGDDPNNTAATYNAIPWRLALLTQTNPLLYGQCGSVSCRSVANPRKHHQPSLIVD</sequence>
<dbReference type="CDD" id="cd08987">
    <property type="entry name" value="GH62"/>
    <property type="match status" value="1"/>
</dbReference>
<dbReference type="GO" id="GO:0046373">
    <property type="term" value="P:L-arabinose metabolic process"/>
    <property type="evidence" value="ECO:0007669"/>
    <property type="project" value="UniProtKB-UniRule"/>
</dbReference>
<keyword evidence="10" id="KW-1185">Reference proteome</keyword>
<dbReference type="GO" id="GO:0045493">
    <property type="term" value="P:xylan catabolic process"/>
    <property type="evidence" value="ECO:0007669"/>
    <property type="project" value="UniProtKB-UniRule"/>
</dbReference>
<evidence type="ECO:0000256" key="3">
    <source>
        <dbReference type="ARBA" id="ARBA00007396"/>
    </source>
</evidence>
<keyword evidence="7 8" id="KW-0326">Glycosidase</keyword>
<evidence type="ECO:0000256" key="2">
    <source>
        <dbReference type="ARBA" id="ARBA00004613"/>
    </source>
</evidence>
<organism evidence="9 10">
    <name type="scientific">Sphagnurus paluster</name>
    <dbReference type="NCBI Taxonomy" id="117069"/>
    <lineage>
        <taxon>Eukaryota</taxon>
        <taxon>Fungi</taxon>
        <taxon>Dikarya</taxon>
        <taxon>Basidiomycota</taxon>
        <taxon>Agaricomycotina</taxon>
        <taxon>Agaricomycetes</taxon>
        <taxon>Agaricomycetidae</taxon>
        <taxon>Agaricales</taxon>
        <taxon>Tricholomatineae</taxon>
        <taxon>Lyophyllaceae</taxon>
        <taxon>Sphagnurus</taxon>
    </lineage>
</organism>
<dbReference type="Gene3D" id="2.115.10.20">
    <property type="entry name" value="Glycosyl hydrolase domain, family 43"/>
    <property type="match status" value="1"/>
</dbReference>
<proteinExistence type="inferred from homology"/>
<gene>
    <name evidence="9" type="ORF">H0H81_010250</name>
</gene>
<accession>A0A9P7FP14</accession>
<dbReference type="EC" id="3.2.1.55" evidence="8"/>
<evidence type="ECO:0000256" key="5">
    <source>
        <dbReference type="ARBA" id="ARBA00022729"/>
    </source>
</evidence>
<dbReference type="GO" id="GO:0046556">
    <property type="term" value="F:alpha-L-arabinofuranosidase activity"/>
    <property type="evidence" value="ECO:0007669"/>
    <property type="project" value="UniProtKB-UniRule"/>
</dbReference>
<dbReference type="OrthoDB" id="3156236at2759"/>
<reference evidence="9" key="2">
    <citation type="submission" date="2021-10" db="EMBL/GenBank/DDBJ databases">
        <title>Phylogenomics reveals ancestral predisposition of the termite-cultivated fungus Termitomyces towards a domesticated lifestyle.</title>
        <authorList>
            <person name="Auxier B."/>
            <person name="Grum-Grzhimaylo A."/>
            <person name="Cardenas M.E."/>
            <person name="Lodge J.D."/>
            <person name="Laessoe T."/>
            <person name="Pedersen O."/>
            <person name="Smith M.E."/>
            <person name="Kuyper T.W."/>
            <person name="Franco-Molano E.A."/>
            <person name="Baroni T.J."/>
            <person name="Aanen D.K."/>
        </authorList>
    </citation>
    <scope>NUCLEOTIDE SEQUENCE</scope>
    <source>
        <strain evidence="9">D49</strain>
    </source>
</reference>
<dbReference type="InterPro" id="IPR005193">
    <property type="entry name" value="GH62_arabinosidase"/>
</dbReference>
<evidence type="ECO:0000256" key="6">
    <source>
        <dbReference type="ARBA" id="ARBA00022801"/>
    </source>
</evidence>
<evidence type="ECO:0000256" key="4">
    <source>
        <dbReference type="ARBA" id="ARBA00022525"/>
    </source>
</evidence>
<evidence type="ECO:0000256" key="1">
    <source>
        <dbReference type="ARBA" id="ARBA00001462"/>
    </source>
</evidence>
<dbReference type="GO" id="GO:0005576">
    <property type="term" value="C:extracellular region"/>
    <property type="evidence" value="ECO:0007669"/>
    <property type="project" value="UniProtKB-SubCell"/>
</dbReference>
<evidence type="ECO:0000313" key="10">
    <source>
        <dbReference type="Proteomes" id="UP000717328"/>
    </source>
</evidence>
<keyword evidence="5 8" id="KW-0732">Signal</keyword>
<comment type="subcellular location">
    <subcellularLocation>
        <location evidence="2 8">Secreted</location>
    </subcellularLocation>
</comment>
<dbReference type="Pfam" id="PF03664">
    <property type="entry name" value="Glyco_hydro_62"/>
    <property type="match status" value="1"/>
</dbReference>
<feature type="non-terminal residue" evidence="9">
    <location>
        <position position="1"/>
    </location>
</feature>
<evidence type="ECO:0000256" key="7">
    <source>
        <dbReference type="ARBA" id="ARBA00023295"/>
    </source>
</evidence>
<dbReference type="Proteomes" id="UP000717328">
    <property type="component" value="Unassembled WGS sequence"/>
</dbReference>
<dbReference type="EMBL" id="JABCKI010006032">
    <property type="protein sequence ID" value="KAG5635732.1"/>
    <property type="molecule type" value="Genomic_DNA"/>
</dbReference>
<keyword evidence="4 8" id="KW-0964">Secreted</keyword>
<dbReference type="PANTHER" id="PTHR40631">
    <property type="entry name" value="ALPHA-L-ARABINOFURANOSIDASE AXHA-2-RELATED"/>
    <property type="match status" value="1"/>
</dbReference>
<dbReference type="InterPro" id="IPR023296">
    <property type="entry name" value="Glyco_hydro_beta-prop_sf"/>
</dbReference>
<comment type="caution">
    <text evidence="9">The sequence shown here is derived from an EMBL/GenBank/DDBJ whole genome shotgun (WGS) entry which is preliminary data.</text>
</comment>
<comment type="similarity">
    <text evidence="3 8">Belongs to the glycosyl hydrolase 62 family.</text>
</comment>
<dbReference type="PANTHER" id="PTHR40631:SF2">
    <property type="entry name" value="ALPHA-L-ARABINOFURANOSIDASE"/>
    <property type="match status" value="1"/>
</dbReference>
<comment type="function">
    <text evidence="8">Alpha-L-arabinofuranosidase involved in the hydrolysis of xylan, a major structural heterogeneous polysaccharide found in plant biomass representing the second most abundant polysaccharide in the biosphere, after cellulose.</text>
</comment>
<dbReference type="AlphaFoldDB" id="A0A9P7FP14"/>
<dbReference type="SUPFAM" id="SSF75005">
    <property type="entry name" value="Arabinanase/levansucrase/invertase"/>
    <property type="match status" value="1"/>
</dbReference>
<name>A0A9P7FP14_9AGAR</name>
<comment type="catalytic activity">
    <reaction evidence="1 8">
        <text>Hydrolysis of terminal non-reducing alpha-L-arabinofuranoside residues in alpha-L-arabinosides.</text>
        <dbReference type="EC" id="3.2.1.55"/>
    </reaction>
</comment>
<evidence type="ECO:0000313" key="9">
    <source>
        <dbReference type="EMBL" id="KAG5635732.1"/>
    </source>
</evidence>
<reference evidence="9" key="1">
    <citation type="submission" date="2021-02" db="EMBL/GenBank/DDBJ databases">
        <authorList>
            <person name="Nieuwenhuis M."/>
            <person name="Van De Peppel L.J.J."/>
        </authorList>
    </citation>
    <scope>NUCLEOTIDE SEQUENCE</scope>
    <source>
        <strain evidence="9">D49</strain>
    </source>
</reference>
<keyword evidence="6 8" id="KW-0378">Hydrolase</keyword>